<dbReference type="GO" id="GO:0004418">
    <property type="term" value="F:hydroxymethylbilane synthase activity"/>
    <property type="evidence" value="ECO:0007669"/>
    <property type="project" value="UniProtKB-EC"/>
</dbReference>
<dbReference type="PROSITE" id="PS00533">
    <property type="entry name" value="PORPHOBILINOGEN_DEAM"/>
    <property type="match status" value="1"/>
</dbReference>
<dbReference type="Gene3D" id="3.30.160.40">
    <property type="entry name" value="Porphobilinogen deaminase, C-terminal domain"/>
    <property type="match status" value="1"/>
</dbReference>
<evidence type="ECO:0000256" key="1">
    <source>
        <dbReference type="ARBA" id="ARBA00001916"/>
    </source>
</evidence>
<accession>A0AAV8C197</accession>
<dbReference type="HAMAP" id="MF_00260">
    <property type="entry name" value="Porphobil_deam"/>
    <property type="match status" value="1"/>
</dbReference>
<keyword evidence="12" id="KW-0627">Porphyrin biosynthesis</keyword>
<comment type="subcellular location">
    <subcellularLocation>
        <location evidence="3">Plastid</location>
        <location evidence="3">Chloroplast</location>
    </subcellularLocation>
</comment>
<reference evidence="18" key="1">
    <citation type="submission" date="2022-08" db="EMBL/GenBank/DDBJ databases">
        <authorList>
            <person name="Marques A."/>
        </authorList>
    </citation>
    <scope>NUCLEOTIDE SEQUENCE</scope>
    <source>
        <strain evidence="18">RhyPub2mFocal</strain>
        <tissue evidence="18">Leaves</tissue>
    </source>
</reference>
<dbReference type="GO" id="GO:0009507">
    <property type="term" value="C:chloroplast"/>
    <property type="evidence" value="ECO:0007669"/>
    <property type="project" value="UniProtKB-SubCell"/>
</dbReference>
<dbReference type="InterPro" id="IPR022417">
    <property type="entry name" value="Porphobilin_deaminase_N"/>
</dbReference>
<evidence type="ECO:0000259" key="16">
    <source>
        <dbReference type="Pfam" id="PF01379"/>
    </source>
</evidence>
<dbReference type="SUPFAM" id="SSF54782">
    <property type="entry name" value="Porphobilinogen deaminase (hydroxymethylbilane synthase), C-terminal domain"/>
    <property type="match status" value="1"/>
</dbReference>
<name>A0AAV8C197_9POAL</name>
<keyword evidence="11" id="KW-0149">Chlorophyll biosynthesis</keyword>
<comment type="pathway">
    <text evidence="4">Porphyrin-containing compound metabolism; protoporphyrin-IX biosynthesis; coproporphyrinogen-III from 5-aminolevulinate: step 2/4.</text>
</comment>
<dbReference type="InterPro" id="IPR000860">
    <property type="entry name" value="HemC"/>
</dbReference>
<dbReference type="FunFam" id="3.30.160.40:FF:000001">
    <property type="entry name" value="Porphobilinogen deaminase"/>
    <property type="match status" value="1"/>
</dbReference>
<keyword evidence="9" id="KW-0934">Plastid</keyword>
<sequence length="360" mass="38748">MAGAIAMRSLFATPNLGPTSSTGSHVPRRVRGSLVKIRAAIAVEQETQAKVSLIRIGTRGSPLALAQAYETRDKLKAAHSELAEEGAIEIIIIKTTGDKILNQPLADIGGKGLFTKEIDEALLEGRIDIAVHSMKDVPTYLPEGTVLPCNLPREDVRDAFISLNAKSLSELPAGSLVGSASLRRQSQILYRYPSLKVVNFRGNVQTRLKKLHEGEVQATLLALAGLKRLNMTDTVTAILPIEDMLPAIAQGAIGIACRSNDDKMADYLSSLNHEETRLAVTCERAFLATLDGSCRTPIAGYAFKSSDGNCLFRGLVASPDGTRVLETSRTGPYSLDEMVEMGKDAGKELLSRAGPGFFDW</sequence>
<comment type="function">
    <text evidence="2">Tetrapolymerization of the monopyrrole PBG into the hydroxymethylbilane pre-uroporphyrinogen in several discrete steps.</text>
</comment>
<keyword evidence="8" id="KW-0150">Chloroplast</keyword>
<dbReference type="PIRSF" id="PIRSF001438">
    <property type="entry name" value="4pyrrol_synth_OHMeBilane_synth"/>
    <property type="match status" value="1"/>
</dbReference>
<evidence type="ECO:0000256" key="14">
    <source>
        <dbReference type="ARBA" id="ARBA00033064"/>
    </source>
</evidence>
<evidence type="ECO:0000259" key="17">
    <source>
        <dbReference type="Pfam" id="PF03900"/>
    </source>
</evidence>
<dbReference type="InterPro" id="IPR022418">
    <property type="entry name" value="Porphobilinogen_deaminase_C"/>
</dbReference>
<gene>
    <name evidence="18" type="ORF">LUZ62_082712</name>
</gene>
<dbReference type="GO" id="GO:0015995">
    <property type="term" value="P:chlorophyll biosynthetic process"/>
    <property type="evidence" value="ECO:0007669"/>
    <property type="project" value="UniProtKB-KW"/>
</dbReference>
<dbReference type="InterPro" id="IPR022419">
    <property type="entry name" value="Porphobilin_deaminase_cofac_BS"/>
</dbReference>
<dbReference type="PANTHER" id="PTHR11557">
    <property type="entry name" value="PORPHOBILINOGEN DEAMINASE"/>
    <property type="match status" value="1"/>
</dbReference>
<feature type="domain" description="Porphobilinogen deaminase C-terminal" evidence="17">
    <location>
        <begin position="278"/>
        <end position="350"/>
    </location>
</feature>
<dbReference type="AlphaFoldDB" id="A0AAV8C197"/>
<keyword evidence="10" id="KW-0808">Transferase</keyword>
<evidence type="ECO:0000256" key="13">
    <source>
        <dbReference type="ARBA" id="ARBA00030685"/>
    </source>
</evidence>
<comment type="cofactor">
    <cofactor evidence="1">
        <name>dipyrromethane</name>
        <dbReference type="ChEBI" id="CHEBI:60342"/>
    </cofactor>
</comment>
<keyword evidence="19" id="KW-1185">Reference proteome</keyword>
<evidence type="ECO:0000256" key="3">
    <source>
        <dbReference type="ARBA" id="ARBA00004229"/>
    </source>
</evidence>
<dbReference type="Pfam" id="PF03900">
    <property type="entry name" value="Porphobil_deamC"/>
    <property type="match status" value="1"/>
</dbReference>
<evidence type="ECO:0000256" key="9">
    <source>
        <dbReference type="ARBA" id="ARBA00022640"/>
    </source>
</evidence>
<dbReference type="GO" id="GO:0006783">
    <property type="term" value="P:heme biosynthetic process"/>
    <property type="evidence" value="ECO:0007669"/>
    <property type="project" value="TreeGrafter"/>
</dbReference>
<dbReference type="SUPFAM" id="SSF53850">
    <property type="entry name" value="Periplasmic binding protein-like II"/>
    <property type="match status" value="1"/>
</dbReference>
<dbReference type="Proteomes" id="UP001140206">
    <property type="component" value="Chromosome 5"/>
</dbReference>
<evidence type="ECO:0000256" key="5">
    <source>
        <dbReference type="ARBA" id="ARBA00005173"/>
    </source>
</evidence>
<evidence type="ECO:0000313" key="19">
    <source>
        <dbReference type="Proteomes" id="UP001140206"/>
    </source>
</evidence>
<comment type="similarity">
    <text evidence="6">Belongs to the HMBS family.</text>
</comment>
<comment type="caution">
    <text evidence="18">The sequence shown here is derived from an EMBL/GenBank/DDBJ whole genome shotgun (WGS) entry which is preliminary data.</text>
</comment>
<evidence type="ECO:0000313" key="18">
    <source>
        <dbReference type="EMBL" id="KAJ4748307.1"/>
    </source>
</evidence>
<evidence type="ECO:0000256" key="4">
    <source>
        <dbReference type="ARBA" id="ARBA00004735"/>
    </source>
</evidence>
<dbReference type="NCBIfam" id="TIGR00212">
    <property type="entry name" value="hemC"/>
    <property type="match status" value="1"/>
</dbReference>
<organism evidence="18 19">
    <name type="scientific">Rhynchospora pubera</name>
    <dbReference type="NCBI Taxonomy" id="906938"/>
    <lineage>
        <taxon>Eukaryota</taxon>
        <taxon>Viridiplantae</taxon>
        <taxon>Streptophyta</taxon>
        <taxon>Embryophyta</taxon>
        <taxon>Tracheophyta</taxon>
        <taxon>Spermatophyta</taxon>
        <taxon>Magnoliopsida</taxon>
        <taxon>Liliopsida</taxon>
        <taxon>Poales</taxon>
        <taxon>Cyperaceae</taxon>
        <taxon>Cyperoideae</taxon>
        <taxon>Rhynchosporeae</taxon>
        <taxon>Rhynchospora</taxon>
    </lineage>
</organism>
<dbReference type="CDD" id="cd13648">
    <property type="entry name" value="PBP2_PBGD_1"/>
    <property type="match status" value="1"/>
</dbReference>
<dbReference type="EMBL" id="JAMFTS010000005">
    <property type="protein sequence ID" value="KAJ4748307.1"/>
    <property type="molecule type" value="Genomic_DNA"/>
</dbReference>
<comment type="pathway">
    <text evidence="5">Porphyrin-containing compound metabolism; chlorophyll biosynthesis.</text>
</comment>
<evidence type="ECO:0000256" key="2">
    <source>
        <dbReference type="ARBA" id="ARBA00002869"/>
    </source>
</evidence>
<evidence type="ECO:0000256" key="6">
    <source>
        <dbReference type="ARBA" id="ARBA00005638"/>
    </source>
</evidence>
<evidence type="ECO:0000256" key="15">
    <source>
        <dbReference type="ARBA" id="ARBA00074324"/>
    </source>
</evidence>
<evidence type="ECO:0000256" key="7">
    <source>
        <dbReference type="ARBA" id="ARBA00012655"/>
    </source>
</evidence>
<proteinExistence type="inferred from homology"/>
<protein>
    <recommendedName>
        <fullName evidence="15">Porphobilinogen deaminase, chloroplastic</fullName>
        <ecNumber evidence="7">2.5.1.61</ecNumber>
    </recommendedName>
    <alternativeName>
        <fullName evidence="14">Hydroxymethylbilane synthase</fullName>
    </alternativeName>
    <alternativeName>
        <fullName evidence="13">Pre-uroporphyrinogen synthase</fullName>
    </alternativeName>
</protein>
<dbReference type="Gene3D" id="3.40.190.10">
    <property type="entry name" value="Periplasmic binding protein-like II"/>
    <property type="match status" value="2"/>
</dbReference>
<evidence type="ECO:0000256" key="11">
    <source>
        <dbReference type="ARBA" id="ARBA00023171"/>
    </source>
</evidence>
<feature type="domain" description="Porphobilinogen deaminase N-terminal" evidence="16">
    <location>
        <begin position="54"/>
        <end position="265"/>
    </location>
</feature>
<dbReference type="PRINTS" id="PR00151">
    <property type="entry name" value="PORPHBDMNASE"/>
</dbReference>
<dbReference type="EC" id="2.5.1.61" evidence="7"/>
<evidence type="ECO:0000256" key="8">
    <source>
        <dbReference type="ARBA" id="ARBA00022528"/>
    </source>
</evidence>
<evidence type="ECO:0000256" key="10">
    <source>
        <dbReference type="ARBA" id="ARBA00022679"/>
    </source>
</evidence>
<evidence type="ECO:0000256" key="12">
    <source>
        <dbReference type="ARBA" id="ARBA00023244"/>
    </source>
</evidence>
<dbReference type="Pfam" id="PF01379">
    <property type="entry name" value="Porphobil_deam"/>
    <property type="match status" value="1"/>
</dbReference>
<dbReference type="FunFam" id="3.40.190.10:FF:000004">
    <property type="entry name" value="Porphobilinogen deaminase"/>
    <property type="match status" value="1"/>
</dbReference>
<dbReference type="FunFam" id="3.40.190.10:FF:000101">
    <property type="entry name" value="Porphobilinogen deaminase, chloroplastic"/>
    <property type="match status" value="1"/>
</dbReference>
<dbReference type="PANTHER" id="PTHR11557:SF0">
    <property type="entry name" value="PORPHOBILINOGEN DEAMINASE"/>
    <property type="match status" value="1"/>
</dbReference>
<dbReference type="InterPro" id="IPR036803">
    <property type="entry name" value="Porphobilinogen_deaminase_C_sf"/>
</dbReference>